<keyword evidence="4" id="KW-1185">Reference proteome</keyword>
<gene>
    <name evidence="3" type="ORF">I2I01_09935</name>
</gene>
<evidence type="ECO:0000313" key="4">
    <source>
        <dbReference type="Proteomes" id="UP000645610"/>
    </source>
</evidence>
<organism evidence="3 4">
    <name type="scientific">Hymenobacter properus</name>
    <dbReference type="NCBI Taxonomy" id="2791026"/>
    <lineage>
        <taxon>Bacteria</taxon>
        <taxon>Pseudomonadati</taxon>
        <taxon>Bacteroidota</taxon>
        <taxon>Cytophagia</taxon>
        <taxon>Cytophagales</taxon>
        <taxon>Hymenobacteraceae</taxon>
        <taxon>Hymenobacter</taxon>
    </lineage>
</organism>
<dbReference type="AlphaFoldDB" id="A0A931BGF5"/>
<evidence type="ECO:0000256" key="1">
    <source>
        <dbReference type="SAM" id="MobiDB-lite"/>
    </source>
</evidence>
<reference evidence="3 4" key="1">
    <citation type="submission" date="2020-11" db="EMBL/GenBank/DDBJ databases">
        <authorList>
            <person name="Kim M.K."/>
        </authorList>
    </citation>
    <scope>NUCLEOTIDE SEQUENCE [LARGE SCALE GENOMIC DNA]</scope>
    <source>
        <strain evidence="3 4">BT439</strain>
    </source>
</reference>
<comment type="caution">
    <text evidence="3">The sequence shown here is derived from an EMBL/GenBank/DDBJ whole genome shotgun (WGS) entry which is preliminary data.</text>
</comment>
<feature type="chain" id="PRO_5037897263" evidence="2">
    <location>
        <begin position="20"/>
        <end position="318"/>
    </location>
</feature>
<evidence type="ECO:0000313" key="3">
    <source>
        <dbReference type="EMBL" id="MBF9141953.1"/>
    </source>
</evidence>
<feature type="region of interest" description="Disordered" evidence="1">
    <location>
        <begin position="297"/>
        <end position="318"/>
    </location>
</feature>
<protein>
    <submittedName>
        <fullName evidence="3">DUF2167 domain-containing protein</fullName>
    </submittedName>
</protein>
<dbReference type="EMBL" id="JADQDP010000002">
    <property type="protein sequence ID" value="MBF9141953.1"/>
    <property type="molecule type" value="Genomic_DNA"/>
</dbReference>
<dbReference type="Pfam" id="PF09935">
    <property type="entry name" value="DUF2167"/>
    <property type="match status" value="1"/>
</dbReference>
<evidence type="ECO:0000256" key="2">
    <source>
        <dbReference type="SAM" id="SignalP"/>
    </source>
</evidence>
<accession>A0A931BGF5</accession>
<proteinExistence type="predicted"/>
<dbReference type="InterPro" id="IPR018682">
    <property type="entry name" value="DUF2167_membr"/>
</dbReference>
<name>A0A931BGF5_9BACT</name>
<dbReference type="RefSeq" id="WP_196286282.1">
    <property type="nucleotide sequence ID" value="NZ_JADQDP010000002.1"/>
</dbReference>
<keyword evidence="2" id="KW-0732">Signal</keyword>
<dbReference type="Proteomes" id="UP000645610">
    <property type="component" value="Unassembled WGS sequence"/>
</dbReference>
<feature type="signal peptide" evidence="2">
    <location>
        <begin position="1"/>
        <end position="19"/>
    </location>
</feature>
<sequence length="318" mass="34280">MKKALLVLATLAVHFTAQAAPKPPMTAADSAARRTFVIDSLNNSLHYQQGHITLPGGISELEVPRGFRYLDSAQSRTVLTRYWGNPDGSSLGMLFPEKSNPLDDGAWAYVIEYDGSGHVKDDDADDINYDDLLKDMREDMAEGNKERTEAGYPAVTLVGWASPPYYDKTNHTLHWAKTLQFGEGAENTLNYNVRILGRKGVLILNAVGKPQDLTAIKASIPGLLSAVSFSKGQEYTDFNPGLDEVAAYGIGGLIAGKVLAKVGLFAVLLKFWKLGLLALSGAWAGIKRFFTGKGKQEELAPAGGPAPDPETPSETPEA</sequence>